<evidence type="ECO:0000259" key="2">
    <source>
        <dbReference type="Pfam" id="PF14080"/>
    </source>
</evidence>
<proteinExistence type="predicted"/>
<comment type="caution">
    <text evidence="3">The sequence shown here is derived from an EMBL/GenBank/DDBJ whole genome shotgun (WGS) entry which is preliminary data.</text>
</comment>
<dbReference type="Proteomes" id="UP000606653">
    <property type="component" value="Unassembled WGS sequence"/>
</dbReference>
<reference evidence="4" key="1">
    <citation type="journal article" date="2019" name="Int. J. Syst. Evol. Microbiol.">
        <title>The Global Catalogue of Microorganisms (GCM) 10K type strain sequencing project: providing services to taxonomists for standard genome sequencing and annotation.</title>
        <authorList>
            <consortium name="The Broad Institute Genomics Platform"/>
            <consortium name="The Broad Institute Genome Sequencing Center for Infectious Disease"/>
            <person name="Wu L."/>
            <person name="Ma J."/>
        </authorList>
    </citation>
    <scope>NUCLEOTIDE SEQUENCE [LARGE SCALE GENOMIC DNA]</scope>
    <source>
        <strain evidence="4">CGMCC 1.6964</strain>
    </source>
</reference>
<feature type="region of interest" description="Disordered" evidence="1">
    <location>
        <begin position="1"/>
        <end position="21"/>
    </location>
</feature>
<dbReference type="Pfam" id="PF14080">
    <property type="entry name" value="DUF4261"/>
    <property type="match status" value="1"/>
</dbReference>
<feature type="domain" description="DUF4261" evidence="2">
    <location>
        <begin position="236"/>
        <end position="310"/>
    </location>
</feature>
<protein>
    <recommendedName>
        <fullName evidence="2">DUF4261 domain-containing protein</fullName>
    </recommendedName>
</protein>
<evidence type="ECO:0000256" key="1">
    <source>
        <dbReference type="SAM" id="MobiDB-lite"/>
    </source>
</evidence>
<organism evidence="3 4">
    <name type="scientific">Saccharibacillus kuerlensis</name>
    <dbReference type="NCBI Taxonomy" id="459527"/>
    <lineage>
        <taxon>Bacteria</taxon>
        <taxon>Bacillati</taxon>
        <taxon>Bacillota</taxon>
        <taxon>Bacilli</taxon>
        <taxon>Bacillales</taxon>
        <taxon>Paenibacillaceae</taxon>
        <taxon>Saccharibacillus</taxon>
    </lineage>
</organism>
<feature type="compositionally biased region" description="Basic and acidic residues" evidence="1">
    <location>
        <begin position="1"/>
        <end position="16"/>
    </location>
</feature>
<evidence type="ECO:0000313" key="3">
    <source>
        <dbReference type="EMBL" id="GGN91009.1"/>
    </source>
</evidence>
<accession>A0ABQ2KRC1</accession>
<gene>
    <name evidence="3" type="ORF">GCM10010969_02080</name>
</gene>
<keyword evidence="4" id="KW-1185">Reference proteome</keyword>
<dbReference type="EMBL" id="BMLN01000001">
    <property type="protein sequence ID" value="GGN91009.1"/>
    <property type="molecule type" value="Genomic_DNA"/>
</dbReference>
<sequence length="327" mass="37205">MTNEQEHFETEERSEQEPELTAEDMLASERDFGFARVYTVELKYKKKPNFSRERLYEKMQLYTGTVDRPEEQKLKDNLAVWEPSSETETDMLHFFHLNYPVKFADGEMPAQTSLIPTKNRPASEYETAIQQAWHWPEAGAVVEECQYSVRLIDMMASGLLPQERLRLITGALRAMLETAPCDAVYFRESDKLLEPGDYLTAIEAGGILYGAMNVRFFNVQNTDTDMGSKRSEMLMDTVGLAALGVPDVQCHFYDLEPNEVAGQLTNLGYYLFDCGDVIKDGETFGPTENVRWRCEHQYALAAPHRIVLDVDPGQPHYAGRQSAPTSD</sequence>
<name>A0ABQ2KRC1_9BACL</name>
<evidence type="ECO:0000313" key="4">
    <source>
        <dbReference type="Proteomes" id="UP000606653"/>
    </source>
</evidence>
<dbReference type="RefSeq" id="WP_018975143.1">
    <property type="nucleotide sequence ID" value="NZ_BMLN01000001.1"/>
</dbReference>
<dbReference type="InterPro" id="IPR025357">
    <property type="entry name" value="DUF4261"/>
</dbReference>